<feature type="compositionally biased region" description="Low complexity" evidence="1">
    <location>
        <begin position="92"/>
        <end position="101"/>
    </location>
</feature>
<organism evidence="2 3">
    <name type="scientific">Pisum sativum</name>
    <name type="common">Garden pea</name>
    <name type="synonym">Lathyrus oleraceus</name>
    <dbReference type="NCBI Taxonomy" id="3888"/>
    <lineage>
        <taxon>Eukaryota</taxon>
        <taxon>Viridiplantae</taxon>
        <taxon>Streptophyta</taxon>
        <taxon>Embryophyta</taxon>
        <taxon>Tracheophyta</taxon>
        <taxon>Spermatophyta</taxon>
        <taxon>Magnoliopsida</taxon>
        <taxon>eudicotyledons</taxon>
        <taxon>Gunneridae</taxon>
        <taxon>Pentapetalae</taxon>
        <taxon>rosids</taxon>
        <taxon>fabids</taxon>
        <taxon>Fabales</taxon>
        <taxon>Fabaceae</taxon>
        <taxon>Papilionoideae</taxon>
        <taxon>50 kb inversion clade</taxon>
        <taxon>NPAAA clade</taxon>
        <taxon>Hologalegina</taxon>
        <taxon>IRL clade</taxon>
        <taxon>Fabeae</taxon>
        <taxon>Lathyrus</taxon>
    </lineage>
</organism>
<name>A0A9D4WAZ2_PEA</name>
<dbReference type="AlphaFoldDB" id="A0A9D4WAZ2"/>
<dbReference type="InterPro" id="IPR012340">
    <property type="entry name" value="NA-bd_OB-fold"/>
</dbReference>
<dbReference type="Proteomes" id="UP001058974">
    <property type="component" value="Chromosome 6"/>
</dbReference>
<feature type="compositionally biased region" description="Polar residues" evidence="1">
    <location>
        <begin position="102"/>
        <end position="114"/>
    </location>
</feature>
<gene>
    <name evidence="2" type="ORF">KIW84_064208</name>
</gene>
<feature type="region of interest" description="Disordered" evidence="1">
    <location>
        <begin position="92"/>
        <end position="114"/>
    </location>
</feature>
<dbReference type="Gene3D" id="2.40.50.140">
    <property type="entry name" value="Nucleic acid-binding proteins"/>
    <property type="match status" value="1"/>
</dbReference>
<comment type="caution">
    <text evidence="2">The sequence shown here is derived from an EMBL/GenBank/DDBJ whole genome shotgun (WGS) entry which is preliminary data.</text>
</comment>
<proteinExistence type="predicted"/>
<protein>
    <submittedName>
        <fullName evidence="2">Uncharacterized protein</fullName>
    </submittedName>
</protein>
<reference evidence="2 3" key="1">
    <citation type="journal article" date="2022" name="Nat. Genet.">
        <title>Improved pea reference genome and pan-genome highlight genomic features and evolutionary characteristics.</title>
        <authorList>
            <person name="Yang T."/>
            <person name="Liu R."/>
            <person name="Luo Y."/>
            <person name="Hu S."/>
            <person name="Wang D."/>
            <person name="Wang C."/>
            <person name="Pandey M.K."/>
            <person name="Ge S."/>
            <person name="Xu Q."/>
            <person name="Li N."/>
            <person name="Li G."/>
            <person name="Huang Y."/>
            <person name="Saxena R.K."/>
            <person name="Ji Y."/>
            <person name="Li M."/>
            <person name="Yan X."/>
            <person name="He Y."/>
            <person name="Liu Y."/>
            <person name="Wang X."/>
            <person name="Xiang C."/>
            <person name="Varshney R.K."/>
            <person name="Ding H."/>
            <person name="Gao S."/>
            <person name="Zong X."/>
        </authorList>
    </citation>
    <scope>NUCLEOTIDE SEQUENCE [LARGE SCALE GENOMIC DNA]</scope>
    <source>
        <strain evidence="2 3">cv. Zhongwan 6</strain>
    </source>
</reference>
<dbReference type="EMBL" id="JAMSHJ010000006">
    <property type="protein sequence ID" value="KAI5398741.1"/>
    <property type="molecule type" value="Genomic_DNA"/>
</dbReference>
<evidence type="ECO:0000256" key="1">
    <source>
        <dbReference type="SAM" id="MobiDB-lite"/>
    </source>
</evidence>
<feature type="region of interest" description="Disordered" evidence="1">
    <location>
        <begin position="244"/>
        <end position="273"/>
    </location>
</feature>
<sequence length="306" mass="34171">MGGGGKKSCANIMLRDEPGNVIEVALWDDYGKQFMNYNNSNKIHGPTLIIFTHAWCKKNAVMYYKAFQLCHIELENYDYLMHFSGGSTQSSNASSHSMSQTCDSSVQSTNKGWTSPNEVKTIHHINELGKDCFATTIGTTKRLKALKFGWYFDSCHACKTSNKSRGRNFECICGVKDVKPITNISNQVSIFFQQYSIVTIIKDDDVCKTLNNLLNPNEHTSNVAILNFDTSIPMEVQDQPIMTPTAKHSNSAQPSTFVNQTWSPSASSSNTPAKRVVISTSLDELFQNEVLTPKKSTTKSKHLKKE</sequence>
<accession>A0A9D4WAZ2</accession>
<evidence type="ECO:0000313" key="3">
    <source>
        <dbReference type="Proteomes" id="UP001058974"/>
    </source>
</evidence>
<evidence type="ECO:0000313" key="2">
    <source>
        <dbReference type="EMBL" id="KAI5398741.1"/>
    </source>
</evidence>
<keyword evidence="3" id="KW-1185">Reference proteome</keyword>
<dbReference type="Gramene" id="Psat06G0420800-T1">
    <property type="protein sequence ID" value="KAI5398741.1"/>
    <property type="gene ID" value="KIW84_064208"/>
</dbReference>